<reference evidence="4 5" key="1">
    <citation type="submission" date="2024-09" db="EMBL/GenBank/DDBJ databases">
        <authorList>
            <person name="Sun Q."/>
            <person name="Mori K."/>
        </authorList>
    </citation>
    <scope>NUCLEOTIDE SEQUENCE [LARGE SCALE GENOMIC DNA]</scope>
    <source>
        <strain evidence="4 5">JCM 3323</strain>
    </source>
</reference>
<dbReference type="SUPFAM" id="SSF63411">
    <property type="entry name" value="LuxS/MPP-like metallohydrolase"/>
    <property type="match status" value="4"/>
</dbReference>
<organism evidence="4 5">
    <name type="scientific">Nonomuraea roseola</name>
    <dbReference type="NCBI Taxonomy" id="46179"/>
    <lineage>
        <taxon>Bacteria</taxon>
        <taxon>Bacillati</taxon>
        <taxon>Actinomycetota</taxon>
        <taxon>Actinomycetes</taxon>
        <taxon>Streptosporangiales</taxon>
        <taxon>Streptosporangiaceae</taxon>
        <taxon>Nonomuraea</taxon>
    </lineage>
</organism>
<name>A0ABV5QBH8_9ACTN</name>
<keyword evidence="5" id="KW-1185">Reference proteome</keyword>
<dbReference type="Gene3D" id="3.30.830.10">
    <property type="entry name" value="Metalloenzyme, LuxS/M16 peptidase-like"/>
    <property type="match status" value="3"/>
</dbReference>
<dbReference type="EMBL" id="JBHMCE010000015">
    <property type="protein sequence ID" value="MFB9532822.1"/>
    <property type="molecule type" value="Genomic_DNA"/>
</dbReference>
<accession>A0ABV5QBH8</accession>
<feature type="domain" description="Peptidase M16 C-terminal" evidence="3">
    <location>
        <begin position="174"/>
        <end position="281"/>
    </location>
</feature>
<dbReference type="InterPro" id="IPR011249">
    <property type="entry name" value="Metalloenz_LuxS/M16"/>
</dbReference>
<dbReference type="Pfam" id="PF00675">
    <property type="entry name" value="Peptidase_M16"/>
    <property type="match status" value="1"/>
</dbReference>
<gene>
    <name evidence="4" type="ORF">ACFFRN_39995</name>
</gene>
<comment type="caution">
    <text evidence="4">The sequence shown here is derived from an EMBL/GenBank/DDBJ whole genome shotgun (WGS) entry which is preliminary data.</text>
</comment>
<feature type="domain" description="Peptidase M16 N-terminal" evidence="2">
    <location>
        <begin position="19"/>
        <end position="139"/>
    </location>
</feature>
<dbReference type="RefSeq" id="WP_346121566.1">
    <property type="nucleotide sequence ID" value="NZ_BAAAXC010000012.1"/>
</dbReference>
<sequence length="871" mass="93814">MSTARQGRILRTTLENGLRVVLAPDARGPRIAVSVHYGVGFRSEPPGKAGFAHLFEHLMFRSSESLPDGRFYEHILRCGGEANGTTHQDYTDYYQAVPSGYLERALFSEADRMRAPRFTAENLAQQLEGVEKEIWEATRERPYGGLPWPLLPGVLYRNFANAHDGYGDVDALKKITLDDCAWFFDSYYTPGNAVLTVAGAFSPEHASELIERHFGDIPARPARPAVGLGESPPTAASLLSCAEPGVNRTALAVGYRLPDPCDELGAYLAHAVLAMALTGSELRPAGGAPVLPITTSCGFFGMLDARDPDTLVLTSMLPREVSPGDALRALDEALEEFASPDETARRTSWARRRLAIDHGRAHSDLQSRCRGLGRMELLFGRAELLDEVPGRLMAVTPGAVAHAARTLRGAHRAVIVMVPGAQRTRPSAVPLLTHDDRSGAAGRPYRDATELARTHRGPRTVPGVRCDAAPRYAGMRDQVVGNGLRVIAVADDRTPAVEFRLHAPRVASLPPHITHLDAFATLAAAHTGAVRRARDLGGDCTLGSDGQSITVRGHVPPDGVAGWLSILTDLLTMTGVATGLDGEAALLRARRVMAGSPDRLFTEALRAHHWGARHADSPEALAAARLAPDGAVLIAVGALDPEDLIAGVREHVEWPGPVRNGRSRPAMPIVEERLSLPVHGIPATQIKLCAPEPPGDPGDPARYLASGAVGLSLNNRLIHRFAGDGGPECELVTRRDTFFGHPQVCLVGSAPAERVDALLDAVHAEFDRLRREEFGEDELAPLREFRAGHVLMVFDSPAALADHLLRGVAVGRDPAWLVRLPRLLREVDASLVTDAARELFGGPFITVLLGEAEAEPRENRPAFPKNQANGN</sequence>
<protein>
    <submittedName>
        <fullName evidence="4">M16 family metallopeptidase</fullName>
    </submittedName>
</protein>
<evidence type="ECO:0000256" key="1">
    <source>
        <dbReference type="ARBA" id="ARBA00007261"/>
    </source>
</evidence>
<evidence type="ECO:0000259" key="3">
    <source>
        <dbReference type="Pfam" id="PF05193"/>
    </source>
</evidence>
<dbReference type="PANTHER" id="PTHR11851:SF49">
    <property type="entry name" value="MITOCHONDRIAL-PROCESSING PEPTIDASE SUBUNIT ALPHA"/>
    <property type="match status" value="1"/>
</dbReference>
<proteinExistence type="inferred from homology"/>
<dbReference type="InterPro" id="IPR011765">
    <property type="entry name" value="Pept_M16_N"/>
</dbReference>
<dbReference type="PANTHER" id="PTHR11851">
    <property type="entry name" value="METALLOPROTEASE"/>
    <property type="match status" value="1"/>
</dbReference>
<dbReference type="Pfam" id="PF05193">
    <property type="entry name" value="Peptidase_M16_C"/>
    <property type="match status" value="1"/>
</dbReference>
<dbReference type="InterPro" id="IPR050361">
    <property type="entry name" value="MPP/UQCRC_Complex"/>
</dbReference>
<evidence type="ECO:0000259" key="2">
    <source>
        <dbReference type="Pfam" id="PF00675"/>
    </source>
</evidence>
<dbReference type="Proteomes" id="UP001589646">
    <property type="component" value="Unassembled WGS sequence"/>
</dbReference>
<evidence type="ECO:0000313" key="5">
    <source>
        <dbReference type="Proteomes" id="UP001589646"/>
    </source>
</evidence>
<dbReference type="InterPro" id="IPR007863">
    <property type="entry name" value="Peptidase_M16_C"/>
</dbReference>
<evidence type="ECO:0000313" key="4">
    <source>
        <dbReference type="EMBL" id="MFB9532822.1"/>
    </source>
</evidence>
<comment type="similarity">
    <text evidence="1">Belongs to the peptidase M16 family.</text>
</comment>